<proteinExistence type="predicted"/>
<dbReference type="InterPro" id="IPR051814">
    <property type="entry name" value="NAD(P)H-dep_FMN_reductase"/>
</dbReference>
<keyword evidence="6" id="KW-1185">Reference proteome</keyword>
<dbReference type="InterPro" id="IPR005025">
    <property type="entry name" value="FMN_Rdtase-like_dom"/>
</dbReference>
<dbReference type="EC" id="1.5.1.38" evidence="5"/>
<name>A0AAX3LZA5_9BACL</name>
<dbReference type="InterPro" id="IPR020048">
    <property type="entry name" value="NADPH-dep_FMN_reduc_SsuE"/>
</dbReference>
<dbReference type="Pfam" id="PF03358">
    <property type="entry name" value="FMN_red"/>
    <property type="match status" value="1"/>
</dbReference>
<feature type="domain" description="NADPH-dependent FMN reductase-like" evidence="4">
    <location>
        <begin position="4"/>
        <end position="145"/>
    </location>
</feature>
<dbReference type="PANTHER" id="PTHR43408">
    <property type="entry name" value="FMN REDUCTASE (NADPH)"/>
    <property type="match status" value="1"/>
</dbReference>
<dbReference type="PANTHER" id="PTHR43408:SF1">
    <property type="entry name" value="FMN REDUCTASE (NADPH)"/>
    <property type="match status" value="1"/>
</dbReference>
<dbReference type="RefSeq" id="WP_273613497.1">
    <property type="nucleotide sequence ID" value="NZ_CP117416.1"/>
</dbReference>
<dbReference type="InterPro" id="IPR029039">
    <property type="entry name" value="Flavoprotein-like_sf"/>
</dbReference>
<evidence type="ECO:0000259" key="4">
    <source>
        <dbReference type="Pfam" id="PF03358"/>
    </source>
</evidence>
<dbReference type="GO" id="GO:0052873">
    <property type="term" value="F:FMN reductase (NADPH) activity"/>
    <property type="evidence" value="ECO:0007669"/>
    <property type="project" value="UniProtKB-EC"/>
</dbReference>
<evidence type="ECO:0000313" key="5">
    <source>
        <dbReference type="EMBL" id="WCT55043.1"/>
    </source>
</evidence>
<keyword evidence="3 5" id="KW-0560">Oxidoreductase</keyword>
<keyword evidence="1" id="KW-0285">Flavoprotein</keyword>
<organism evidence="5 6">
    <name type="scientific">Paenibacillus kyungheensis</name>
    <dbReference type="NCBI Taxonomy" id="1452732"/>
    <lineage>
        <taxon>Bacteria</taxon>
        <taxon>Bacillati</taxon>
        <taxon>Bacillota</taxon>
        <taxon>Bacilli</taxon>
        <taxon>Bacillales</taxon>
        <taxon>Paenibacillaceae</taxon>
        <taxon>Paenibacillus</taxon>
    </lineage>
</organism>
<dbReference type="Gene3D" id="3.40.50.360">
    <property type="match status" value="1"/>
</dbReference>
<dbReference type="NCBIfam" id="TIGR03567">
    <property type="entry name" value="FMN_reduc_SsuE"/>
    <property type="match status" value="1"/>
</dbReference>
<gene>
    <name evidence="5" type="primary">ssuE</name>
    <name evidence="5" type="ORF">PQ456_17920</name>
</gene>
<dbReference type="KEGG" id="pka:PQ456_17920"/>
<dbReference type="GO" id="GO:0046306">
    <property type="term" value="P:alkanesulfonate catabolic process"/>
    <property type="evidence" value="ECO:0007669"/>
    <property type="project" value="InterPro"/>
</dbReference>
<evidence type="ECO:0000313" key="6">
    <source>
        <dbReference type="Proteomes" id="UP001220509"/>
    </source>
</evidence>
<protein>
    <submittedName>
        <fullName evidence="5">NADPH-dependent FMN reductase</fullName>
        <ecNumber evidence="5">1.5.1.38</ecNumber>
    </submittedName>
</protein>
<sequence length="183" mass="20176">MMNKITIISGSPNKKSRVNGLVDYAAKLLIDHGYEVSIIQVATLPAEDVMYAHFGSKAILEANAQVAEATGIIIVSPVYKTTLTGLVKAYIDLLPQKGLEHKIVATYLVGGTISNLLSIDYGVKPILASMGAHCFAKNVFAVDHQIERIEENEDQIHFVLSEELKQRVEQSVNDMINYRMMTV</sequence>
<keyword evidence="2" id="KW-0288">FMN</keyword>
<dbReference type="AlphaFoldDB" id="A0AAX3LZA5"/>
<accession>A0AAX3LZA5</accession>
<dbReference type="Proteomes" id="UP001220509">
    <property type="component" value="Chromosome"/>
</dbReference>
<dbReference type="EMBL" id="CP117416">
    <property type="protein sequence ID" value="WCT55043.1"/>
    <property type="molecule type" value="Genomic_DNA"/>
</dbReference>
<evidence type="ECO:0000256" key="3">
    <source>
        <dbReference type="ARBA" id="ARBA00023002"/>
    </source>
</evidence>
<evidence type="ECO:0000256" key="1">
    <source>
        <dbReference type="ARBA" id="ARBA00022630"/>
    </source>
</evidence>
<dbReference type="SUPFAM" id="SSF52218">
    <property type="entry name" value="Flavoproteins"/>
    <property type="match status" value="1"/>
</dbReference>
<evidence type="ECO:0000256" key="2">
    <source>
        <dbReference type="ARBA" id="ARBA00022643"/>
    </source>
</evidence>
<reference evidence="5 6" key="1">
    <citation type="submission" date="2023-02" db="EMBL/GenBank/DDBJ databases">
        <title>Genome sequence of Paenibacillus kyungheensis KACC 18744.</title>
        <authorList>
            <person name="Kim S."/>
            <person name="Heo J."/>
            <person name="Kwon S.-W."/>
        </authorList>
    </citation>
    <scope>NUCLEOTIDE SEQUENCE [LARGE SCALE GENOMIC DNA]</scope>
    <source>
        <strain evidence="5 6">KACC 18744</strain>
    </source>
</reference>